<evidence type="ECO:0000313" key="3">
    <source>
        <dbReference type="EMBL" id="OGZ93609.1"/>
    </source>
</evidence>
<dbReference type="InterPro" id="IPR014044">
    <property type="entry name" value="CAP_dom"/>
</dbReference>
<dbReference type="Proteomes" id="UP000177152">
    <property type="component" value="Unassembled WGS sequence"/>
</dbReference>
<dbReference type="PANTHER" id="PTHR31157">
    <property type="entry name" value="SCP DOMAIN-CONTAINING PROTEIN"/>
    <property type="match status" value="1"/>
</dbReference>
<accession>A0A1G2K2E9</accession>
<dbReference type="AlphaFoldDB" id="A0A1G2K2E9"/>
<dbReference type="Pfam" id="PF00188">
    <property type="entry name" value="CAP"/>
    <property type="match status" value="1"/>
</dbReference>
<feature type="region of interest" description="Disordered" evidence="1">
    <location>
        <begin position="34"/>
        <end position="61"/>
    </location>
</feature>
<protein>
    <recommendedName>
        <fullName evidence="2">SCP domain-containing protein</fullName>
    </recommendedName>
</protein>
<feature type="domain" description="SCP" evidence="2">
    <location>
        <begin position="106"/>
        <end position="208"/>
    </location>
</feature>
<evidence type="ECO:0000256" key="1">
    <source>
        <dbReference type="SAM" id="MobiDB-lite"/>
    </source>
</evidence>
<name>A0A1G2K2E9_9BACT</name>
<dbReference type="SUPFAM" id="SSF55797">
    <property type="entry name" value="PR-1-like"/>
    <property type="match status" value="1"/>
</dbReference>
<dbReference type="PANTHER" id="PTHR31157:SF1">
    <property type="entry name" value="SCP DOMAIN-CONTAINING PROTEIN"/>
    <property type="match status" value="1"/>
</dbReference>
<sequence length="388" mass="42129">MPAFAKKFLIALTLLFVALGTWYAAELRPKLSSVTPHPSHSAPISPTPPPSAPVGSPTSKLVLPPEKREVPILAKKREVSTSTPLRALPALKSEPTGVLTKDGDIRFTNEERAKAKIALLSESEILDGAAEEKVEDMFARQYFEHVSPAGVGMANLVEKDGYDYIAVGENLALGNFSDDHALVQAWMNSPGHRANILNPRYRDIGVAVRHGVFEGREVWLAVQAFGKNASACPTVDKTASSSITLKQSELSMLQPKLSTLKEGITALGTTQKGIVAEIETLAAQGNDLVSRGNAKIEKGNEVYQTSGSKEKASSYWNDGENLQHEGQKIFDQVKQRQSDLETLSSNIEKLIKSYNMLISEASLAYQAVSDMTKRYNASVQAFNACLDS</sequence>
<evidence type="ECO:0000259" key="2">
    <source>
        <dbReference type="Pfam" id="PF00188"/>
    </source>
</evidence>
<dbReference type="InterPro" id="IPR035940">
    <property type="entry name" value="CAP_sf"/>
</dbReference>
<gene>
    <name evidence="3" type="ORF">A2633_04620</name>
</gene>
<reference evidence="3 4" key="1">
    <citation type="journal article" date="2016" name="Nat. Commun.">
        <title>Thousands of microbial genomes shed light on interconnected biogeochemical processes in an aquifer system.</title>
        <authorList>
            <person name="Anantharaman K."/>
            <person name="Brown C.T."/>
            <person name="Hug L.A."/>
            <person name="Sharon I."/>
            <person name="Castelle C.J."/>
            <person name="Probst A.J."/>
            <person name="Thomas B.C."/>
            <person name="Singh A."/>
            <person name="Wilkins M.J."/>
            <person name="Karaoz U."/>
            <person name="Brodie E.L."/>
            <person name="Williams K.H."/>
            <person name="Hubbard S.S."/>
            <person name="Banfield J.F."/>
        </authorList>
    </citation>
    <scope>NUCLEOTIDE SEQUENCE [LARGE SCALE GENOMIC DNA]</scope>
</reference>
<organism evidence="3 4">
    <name type="scientific">Candidatus Sungbacteria bacterium RIFCSPHIGHO2_01_FULL_47_32</name>
    <dbReference type="NCBI Taxonomy" id="1802264"/>
    <lineage>
        <taxon>Bacteria</taxon>
        <taxon>Candidatus Sungiibacteriota</taxon>
    </lineage>
</organism>
<dbReference type="EMBL" id="MHQC01000056">
    <property type="protein sequence ID" value="OGZ93609.1"/>
    <property type="molecule type" value="Genomic_DNA"/>
</dbReference>
<dbReference type="CDD" id="cd05379">
    <property type="entry name" value="CAP_bacterial"/>
    <property type="match status" value="1"/>
</dbReference>
<evidence type="ECO:0000313" key="4">
    <source>
        <dbReference type="Proteomes" id="UP000177152"/>
    </source>
</evidence>
<dbReference type="Gene3D" id="3.40.33.10">
    <property type="entry name" value="CAP"/>
    <property type="match status" value="1"/>
</dbReference>
<comment type="caution">
    <text evidence="3">The sequence shown here is derived from an EMBL/GenBank/DDBJ whole genome shotgun (WGS) entry which is preliminary data.</text>
</comment>
<proteinExistence type="predicted"/>